<comment type="caution">
    <text evidence="1">The sequence shown here is derived from an EMBL/GenBank/DDBJ whole genome shotgun (WGS) entry which is preliminary data.</text>
</comment>
<dbReference type="Proteomes" id="UP000765509">
    <property type="component" value="Unassembled WGS sequence"/>
</dbReference>
<feature type="non-terminal residue" evidence="1">
    <location>
        <position position="1"/>
    </location>
</feature>
<dbReference type="AlphaFoldDB" id="A0A9Q3F5H2"/>
<evidence type="ECO:0000313" key="2">
    <source>
        <dbReference type="Proteomes" id="UP000765509"/>
    </source>
</evidence>
<dbReference type="EMBL" id="AVOT02037041">
    <property type="protein sequence ID" value="MBW0531673.1"/>
    <property type="molecule type" value="Genomic_DNA"/>
</dbReference>
<gene>
    <name evidence="1" type="ORF">O181_071388</name>
</gene>
<name>A0A9Q3F5H2_9BASI</name>
<accession>A0A9Q3F5H2</accession>
<organism evidence="1 2">
    <name type="scientific">Austropuccinia psidii MF-1</name>
    <dbReference type="NCBI Taxonomy" id="1389203"/>
    <lineage>
        <taxon>Eukaryota</taxon>
        <taxon>Fungi</taxon>
        <taxon>Dikarya</taxon>
        <taxon>Basidiomycota</taxon>
        <taxon>Pucciniomycotina</taxon>
        <taxon>Pucciniomycetes</taxon>
        <taxon>Pucciniales</taxon>
        <taxon>Sphaerophragmiaceae</taxon>
        <taxon>Austropuccinia</taxon>
    </lineage>
</organism>
<keyword evidence="2" id="KW-1185">Reference proteome</keyword>
<evidence type="ECO:0000313" key="1">
    <source>
        <dbReference type="EMBL" id="MBW0531673.1"/>
    </source>
</evidence>
<proteinExistence type="predicted"/>
<sequence length="131" mass="15142">PPFAISLKFTPCPLSLSFKENPPPPSHSENHSDYVMVRTKPHSEHHKNDLKYDETIIPPLDSIVRTKPNIEYNEENNTKTNLKRKLTKIQRQNIHVAKQIISHLGHSNREYKRISTISIDKKAANASWLKL</sequence>
<reference evidence="1" key="1">
    <citation type="submission" date="2021-03" db="EMBL/GenBank/DDBJ databases">
        <title>Draft genome sequence of rust myrtle Austropuccinia psidii MF-1, a brazilian biotype.</title>
        <authorList>
            <person name="Quecine M.C."/>
            <person name="Pachon D.M.R."/>
            <person name="Bonatelli M.L."/>
            <person name="Correr F.H."/>
            <person name="Franceschini L.M."/>
            <person name="Leite T.F."/>
            <person name="Margarido G.R.A."/>
            <person name="Almeida C.A."/>
            <person name="Ferrarezi J.A."/>
            <person name="Labate C.A."/>
        </authorList>
    </citation>
    <scope>NUCLEOTIDE SEQUENCE</scope>
    <source>
        <strain evidence="1">MF-1</strain>
    </source>
</reference>
<protein>
    <submittedName>
        <fullName evidence="1">Uncharacterized protein</fullName>
    </submittedName>
</protein>